<dbReference type="AlphaFoldDB" id="A0A1B9C0B5"/>
<name>A0A1B9C0B5_9PROT</name>
<proteinExistence type="predicted"/>
<dbReference type="RefSeq" id="WP_065412869.1">
    <property type="nucleotide sequence ID" value="NZ_MASQ01000067.1"/>
</dbReference>
<gene>
    <name evidence="1" type="ORF">BBC27_08015</name>
</gene>
<protein>
    <submittedName>
        <fullName evidence="1">Uncharacterized protein</fullName>
    </submittedName>
</protein>
<sequence>MEYSDSFDDSWIHKTNLRKDLIEEFISAFSSLTDGLELANADDLDRAISAARAIAIEQIRQEEQDDGQS</sequence>
<organism evidence="1 2">
    <name type="scientific">Acidithiobacillus ferrivorans</name>
    <dbReference type="NCBI Taxonomy" id="160808"/>
    <lineage>
        <taxon>Bacteria</taxon>
        <taxon>Pseudomonadati</taxon>
        <taxon>Pseudomonadota</taxon>
        <taxon>Acidithiobacillia</taxon>
        <taxon>Acidithiobacillales</taxon>
        <taxon>Acidithiobacillaceae</taxon>
        <taxon>Acidithiobacillus</taxon>
    </lineage>
</organism>
<evidence type="ECO:0000313" key="1">
    <source>
        <dbReference type="EMBL" id="OCB03402.1"/>
    </source>
</evidence>
<accession>A0A1B9C0B5</accession>
<reference evidence="1 2" key="1">
    <citation type="submission" date="2016-07" db="EMBL/GenBank/DDBJ databases">
        <title>Draft genome of a psychrotolerant acidophile Acidithiobacillus ferrivorans strain YL15.</title>
        <authorList>
            <person name="Peng T."/>
            <person name="Ma L."/>
            <person name="Nan M."/>
            <person name="An N."/>
            <person name="Wang M."/>
            <person name="Qiu G."/>
            <person name="Zeng W."/>
        </authorList>
    </citation>
    <scope>NUCLEOTIDE SEQUENCE [LARGE SCALE GENOMIC DNA]</scope>
    <source>
        <strain evidence="1 2">YL15</strain>
    </source>
</reference>
<dbReference type="Proteomes" id="UP000093129">
    <property type="component" value="Unassembled WGS sequence"/>
</dbReference>
<comment type="caution">
    <text evidence="1">The sequence shown here is derived from an EMBL/GenBank/DDBJ whole genome shotgun (WGS) entry which is preliminary data.</text>
</comment>
<evidence type="ECO:0000313" key="2">
    <source>
        <dbReference type="Proteomes" id="UP000093129"/>
    </source>
</evidence>
<dbReference type="EMBL" id="MASQ01000067">
    <property type="protein sequence ID" value="OCB03402.1"/>
    <property type="molecule type" value="Genomic_DNA"/>
</dbReference>